<feature type="domain" description="Mechanosensitive ion channel MscS" evidence="8">
    <location>
        <begin position="117"/>
        <end position="183"/>
    </location>
</feature>
<evidence type="ECO:0000256" key="4">
    <source>
        <dbReference type="ARBA" id="ARBA00022692"/>
    </source>
</evidence>
<evidence type="ECO:0000256" key="7">
    <source>
        <dbReference type="SAM" id="Phobius"/>
    </source>
</evidence>
<evidence type="ECO:0000256" key="2">
    <source>
        <dbReference type="ARBA" id="ARBA00008017"/>
    </source>
</evidence>
<keyword evidence="5 7" id="KW-1133">Transmembrane helix</keyword>
<dbReference type="InterPro" id="IPR011066">
    <property type="entry name" value="MscS_channel_C_sf"/>
</dbReference>
<dbReference type="InterPro" id="IPR049278">
    <property type="entry name" value="MS_channel_C"/>
</dbReference>
<dbReference type="GO" id="GO:0005886">
    <property type="term" value="C:plasma membrane"/>
    <property type="evidence" value="ECO:0007669"/>
    <property type="project" value="UniProtKB-SubCell"/>
</dbReference>
<evidence type="ECO:0000256" key="1">
    <source>
        <dbReference type="ARBA" id="ARBA00004651"/>
    </source>
</evidence>
<dbReference type="Proteomes" id="UP000610746">
    <property type="component" value="Unassembled WGS sequence"/>
</dbReference>
<proteinExistence type="inferred from homology"/>
<dbReference type="Gene3D" id="3.30.70.100">
    <property type="match status" value="1"/>
</dbReference>
<sequence length="288" mass="32893">MDENVQKISDKVSPSLRDFLEYDIFSLGKYTLSVYEILAAILVLVLGVYISKIVKKLIYKSNKIDVGKKFAFSQIFHYAIIIISFFLMMKSLGVNISPLLLGSGALLVGVGLGLQSLFLDFISGVIILFDQTVKVGDIVDIDDNIGEVQEIRMRTSTILTRDNKSMIFPNSLLTKEKLINFSHHDNIVRFQVSVGVHYDSDVELVEKLMINATKNHPDIFQSREPFVWLEDFGESSLDFTIYYYSRNLFSAPRIRNDVRKAILKNFRENGVNIPYPMRTVQFPQNNKT</sequence>
<accession>A0A8J8G4Y9</accession>
<gene>
    <name evidence="10" type="ORF">HNQ03_000226</name>
</gene>
<dbReference type="SUPFAM" id="SSF82861">
    <property type="entry name" value="Mechanosensitive channel protein MscS (YggB), transmembrane region"/>
    <property type="match status" value="1"/>
</dbReference>
<dbReference type="InterPro" id="IPR006685">
    <property type="entry name" value="MscS_channel_2nd"/>
</dbReference>
<feature type="transmembrane region" description="Helical" evidence="7">
    <location>
        <begin position="105"/>
        <end position="129"/>
    </location>
</feature>
<dbReference type="EMBL" id="JABSNO010000001">
    <property type="protein sequence ID" value="NRS91161.1"/>
    <property type="molecule type" value="Genomic_DNA"/>
</dbReference>
<dbReference type="Gene3D" id="1.10.287.1260">
    <property type="match status" value="1"/>
</dbReference>
<evidence type="ECO:0000259" key="8">
    <source>
        <dbReference type="Pfam" id="PF00924"/>
    </source>
</evidence>
<comment type="caution">
    <text evidence="10">The sequence shown here is derived from an EMBL/GenBank/DDBJ whole genome shotgun (WGS) entry which is preliminary data.</text>
</comment>
<dbReference type="InterPro" id="IPR052702">
    <property type="entry name" value="MscS-like_channel"/>
</dbReference>
<keyword evidence="11" id="KW-1185">Reference proteome</keyword>
<keyword evidence="3" id="KW-1003">Cell membrane</keyword>
<dbReference type="PANTHER" id="PTHR30347:SF1">
    <property type="entry name" value="MECHANOSENSITIVE CHANNEL MSCK"/>
    <property type="match status" value="1"/>
</dbReference>
<dbReference type="SUPFAM" id="SSF50182">
    <property type="entry name" value="Sm-like ribonucleoproteins"/>
    <property type="match status" value="1"/>
</dbReference>
<dbReference type="InterPro" id="IPR011014">
    <property type="entry name" value="MscS_channel_TM-2"/>
</dbReference>
<feature type="transmembrane region" description="Helical" evidence="7">
    <location>
        <begin position="32"/>
        <end position="54"/>
    </location>
</feature>
<dbReference type="SUPFAM" id="SSF82689">
    <property type="entry name" value="Mechanosensitive channel protein MscS (YggB), C-terminal domain"/>
    <property type="match status" value="1"/>
</dbReference>
<evidence type="ECO:0000313" key="11">
    <source>
        <dbReference type="Proteomes" id="UP000610746"/>
    </source>
</evidence>
<organism evidence="10 11">
    <name type="scientific">Frigoriflavimonas asaccharolytica</name>
    <dbReference type="NCBI Taxonomy" id="2735899"/>
    <lineage>
        <taxon>Bacteria</taxon>
        <taxon>Pseudomonadati</taxon>
        <taxon>Bacteroidota</taxon>
        <taxon>Flavobacteriia</taxon>
        <taxon>Flavobacteriales</taxon>
        <taxon>Weeksellaceae</taxon>
        <taxon>Frigoriflavimonas</taxon>
    </lineage>
</organism>
<dbReference type="Pfam" id="PF00924">
    <property type="entry name" value="MS_channel_2nd"/>
    <property type="match status" value="1"/>
</dbReference>
<feature type="domain" description="Mechanosensitive ion channel MscS C-terminal" evidence="9">
    <location>
        <begin position="192"/>
        <end position="273"/>
    </location>
</feature>
<feature type="transmembrane region" description="Helical" evidence="7">
    <location>
        <begin position="75"/>
        <end position="93"/>
    </location>
</feature>
<dbReference type="InterPro" id="IPR023408">
    <property type="entry name" value="MscS_beta-dom_sf"/>
</dbReference>
<name>A0A8J8G4Y9_9FLAO</name>
<evidence type="ECO:0000259" key="9">
    <source>
        <dbReference type="Pfam" id="PF21082"/>
    </source>
</evidence>
<dbReference type="Pfam" id="PF21082">
    <property type="entry name" value="MS_channel_3rd"/>
    <property type="match status" value="1"/>
</dbReference>
<evidence type="ECO:0000313" key="10">
    <source>
        <dbReference type="EMBL" id="NRS91161.1"/>
    </source>
</evidence>
<evidence type="ECO:0000256" key="3">
    <source>
        <dbReference type="ARBA" id="ARBA00022475"/>
    </source>
</evidence>
<evidence type="ECO:0000256" key="6">
    <source>
        <dbReference type="ARBA" id="ARBA00023136"/>
    </source>
</evidence>
<keyword evidence="4 7" id="KW-0812">Transmembrane</keyword>
<dbReference type="Gene3D" id="2.30.30.60">
    <property type="match status" value="1"/>
</dbReference>
<protein>
    <submittedName>
        <fullName evidence="10">Small-conductance mechanosensitive channel</fullName>
    </submittedName>
</protein>
<comment type="subcellular location">
    <subcellularLocation>
        <location evidence="1">Cell membrane</location>
        <topology evidence="1">Multi-pass membrane protein</topology>
    </subcellularLocation>
</comment>
<dbReference type="PANTHER" id="PTHR30347">
    <property type="entry name" value="POTASSIUM CHANNEL RELATED"/>
    <property type="match status" value="1"/>
</dbReference>
<comment type="similarity">
    <text evidence="2">Belongs to the MscS (TC 1.A.23) family.</text>
</comment>
<dbReference type="AlphaFoldDB" id="A0A8J8G4Y9"/>
<reference evidence="10" key="1">
    <citation type="submission" date="2020-05" db="EMBL/GenBank/DDBJ databases">
        <title>Genomic Encyclopedia of Type Strains, Phase IV (KMG-V): Genome sequencing to study the core and pangenomes of soil and plant-associated prokaryotes.</title>
        <authorList>
            <person name="Whitman W."/>
        </authorList>
    </citation>
    <scope>NUCLEOTIDE SEQUENCE</scope>
    <source>
        <strain evidence="10">16F</strain>
    </source>
</reference>
<dbReference type="RefSeq" id="WP_173777789.1">
    <property type="nucleotide sequence ID" value="NZ_JABSNO010000001.1"/>
</dbReference>
<dbReference type="InterPro" id="IPR010920">
    <property type="entry name" value="LSM_dom_sf"/>
</dbReference>
<evidence type="ECO:0000256" key="5">
    <source>
        <dbReference type="ARBA" id="ARBA00022989"/>
    </source>
</evidence>
<keyword evidence="6 7" id="KW-0472">Membrane</keyword>
<dbReference type="GO" id="GO:0008381">
    <property type="term" value="F:mechanosensitive monoatomic ion channel activity"/>
    <property type="evidence" value="ECO:0007669"/>
    <property type="project" value="UniProtKB-ARBA"/>
</dbReference>